<name>A0A803PYK0_CANSA</name>
<dbReference type="AlphaFoldDB" id="A0A803PYK0"/>
<sequence length="154" mass="17130">MMLWRVCANSLPTGDKFGSGSETLCPLCKSDTETPWHLFVKCPFASALWFASPLPLRVNALPCVDMVDFISDLCNNTNPEMRTSILICAAATFETIWNYKNQVIHSPSDIQPCINRALFSVFNRFHEMTPKDSSCSRMATPSIEPPPSLSIPTV</sequence>
<evidence type="ECO:0000313" key="3">
    <source>
        <dbReference type="EnsemblPlants" id="cds.evm.model.06.481"/>
    </source>
</evidence>
<evidence type="ECO:0000259" key="2">
    <source>
        <dbReference type="Pfam" id="PF13966"/>
    </source>
</evidence>
<dbReference type="Pfam" id="PF13966">
    <property type="entry name" value="zf-RVT"/>
    <property type="match status" value="1"/>
</dbReference>
<dbReference type="InterPro" id="IPR026960">
    <property type="entry name" value="RVT-Znf"/>
</dbReference>
<dbReference type="EMBL" id="UZAU01000565">
    <property type="status" value="NOT_ANNOTATED_CDS"/>
    <property type="molecule type" value="Genomic_DNA"/>
</dbReference>
<keyword evidence="4" id="KW-1185">Reference proteome</keyword>
<feature type="region of interest" description="Disordered" evidence="1">
    <location>
        <begin position="130"/>
        <end position="154"/>
    </location>
</feature>
<evidence type="ECO:0000256" key="1">
    <source>
        <dbReference type="SAM" id="MobiDB-lite"/>
    </source>
</evidence>
<accession>A0A803PYK0</accession>
<reference evidence="3" key="2">
    <citation type="submission" date="2021-03" db="UniProtKB">
        <authorList>
            <consortium name="EnsemblPlants"/>
        </authorList>
    </citation>
    <scope>IDENTIFICATION</scope>
</reference>
<organism evidence="3 4">
    <name type="scientific">Cannabis sativa</name>
    <name type="common">Hemp</name>
    <name type="synonym">Marijuana</name>
    <dbReference type="NCBI Taxonomy" id="3483"/>
    <lineage>
        <taxon>Eukaryota</taxon>
        <taxon>Viridiplantae</taxon>
        <taxon>Streptophyta</taxon>
        <taxon>Embryophyta</taxon>
        <taxon>Tracheophyta</taxon>
        <taxon>Spermatophyta</taxon>
        <taxon>Magnoliopsida</taxon>
        <taxon>eudicotyledons</taxon>
        <taxon>Gunneridae</taxon>
        <taxon>Pentapetalae</taxon>
        <taxon>rosids</taxon>
        <taxon>fabids</taxon>
        <taxon>Rosales</taxon>
        <taxon>Cannabaceae</taxon>
        <taxon>Cannabis</taxon>
    </lineage>
</organism>
<reference evidence="3" key="1">
    <citation type="submission" date="2018-11" db="EMBL/GenBank/DDBJ databases">
        <authorList>
            <person name="Grassa J C."/>
        </authorList>
    </citation>
    <scope>NUCLEOTIDE SEQUENCE [LARGE SCALE GENOMIC DNA]</scope>
</reference>
<feature type="compositionally biased region" description="Pro residues" evidence="1">
    <location>
        <begin position="143"/>
        <end position="154"/>
    </location>
</feature>
<dbReference type="Proteomes" id="UP000596661">
    <property type="component" value="Chromosome 6"/>
</dbReference>
<dbReference type="EnsemblPlants" id="evm.model.06.481">
    <property type="protein sequence ID" value="cds.evm.model.06.481"/>
    <property type="gene ID" value="evm.TU.06.481"/>
</dbReference>
<protein>
    <recommendedName>
        <fullName evidence="2">Reverse transcriptase zinc-binding domain-containing protein</fullName>
    </recommendedName>
</protein>
<feature type="domain" description="Reverse transcriptase zinc-binding" evidence="2">
    <location>
        <begin position="2"/>
        <end position="49"/>
    </location>
</feature>
<proteinExistence type="predicted"/>
<evidence type="ECO:0000313" key="4">
    <source>
        <dbReference type="Proteomes" id="UP000596661"/>
    </source>
</evidence>
<dbReference type="OrthoDB" id="1162524at2759"/>
<dbReference type="Gramene" id="evm.model.06.481">
    <property type="protein sequence ID" value="cds.evm.model.06.481"/>
    <property type="gene ID" value="evm.TU.06.481"/>
</dbReference>